<organism evidence="6 7">
    <name type="scientific">Kerstersia gyiorum</name>
    <dbReference type="NCBI Taxonomy" id="206506"/>
    <lineage>
        <taxon>Bacteria</taxon>
        <taxon>Pseudomonadati</taxon>
        <taxon>Pseudomonadota</taxon>
        <taxon>Betaproteobacteria</taxon>
        <taxon>Burkholderiales</taxon>
        <taxon>Alcaligenaceae</taxon>
        <taxon>Kerstersia</taxon>
    </lineage>
</organism>
<sequence length="576" mass="63965">MPVSQELQDAAAQLDQSSYAALARMTGGLSPASMLLAAYDWGLHLAMSPGKQLSLGALAARQYSDLLCTLPQMAGVCETSQAPQDRRFAAPAWQEWPFSFWQKLFLAQQQWWHEATTGIRGVSKHHENVVAFAARQWLDVFSPGNQLLTNPVVQQQTRDQGGANLYRGMMHLLDDIARLRSDEPPEGAENYIPGKQVAATPGKVVLRNQLMELIQYSPATPKVYAEPVLIVPAWIMKYYILDLSQDNSLIKYLVDQGHTVFCISWKNPGVAERDLGMDDYLQSGIFAALAAVNTIVPKQRVHAVGYCLGGTLLAIAAAAMARDKDERLATMTLFAAQTDFSEPGELSLFIDESQVNMLEAQMRETGYLKGSQMAGAFQMLRSYDLLWSKMVNDYLLGDRRGLNDLMAWNADATRMPARMHGEYLRRLFLDNDLAHGRYPVGNRPVAISDISLPIFAVGTVTDHVAPWKSVYKLHHLTTTEITFVLTSGGHNAGIVSPPGHPRRHYQIATHAHDAPYQSPDDWQASAPRQESSWWPAWEQWLAHHSSSQQVNPPAMGATKAGYRPLEAAPGQYVLEK</sequence>
<evidence type="ECO:0000313" key="6">
    <source>
        <dbReference type="EMBL" id="KKO72199.1"/>
    </source>
</evidence>
<protein>
    <submittedName>
        <fullName evidence="6">Poly-beta-hydroxybutyrate polymerase</fullName>
    </submittedName>
</protein>
<feature type="domain" description="Poly-beta-hydroxybutyrate polymerase N-terminal" evidence="5">
    <location>
        <begin position="11"/>
        <end position="51"/>
    </location>
</feature>
<dbReference type="InterPro" id="IPR029058">
    <property type="entry name" value="AB_hydrolase_fold"/>
</dbReference>
<evidence type="ECO:0000313" key="7">
    <source>
        <dbReference type="Proteomes" id="UP000078084"/>
    </source>
</evidence>
<dbReference type="InterPro" id="IPR051321">
    <property type="entry name" value="PHA/PHB_synthase"/>
</dbReference>
<dbReference type="OrthoDB" id="7208816at2"/>
<reference evidence="6 7" key="1">
    <citation type="submission" date="2015-04" db="EMBL/GenBank/DDBJ databases">
        <title>Genome sequence of Kerstersia gyiorum CG1.</title>
        <authorList>
            <person name="Greninger A.L."/>
            <person name="Kozyreva V."/>
            <person name="Chaturvedi V."/>
        </authorList>
    </citation>
    <scope>NUCLEOTIDE SEQUENCE [LARGE SCALE GENOMIC DNA]</scope>
    <source>
        <strain evidence="6 7">CG1</strain>
    </source>
</reference>
<keyword evidence="2" id="KW-0012">Acyltransferase</keyword>
<dbReference type="SUPFAM" id="SSF53474">
    <property type="entry name" value="alpha/beta-Hydrolases"/>
    <property type="match status" value="1"/>
</dbReference>
<evidence type="ECO:0000256" key="3">
    <source>
        <dbReference type="SAM" id="MobiDB-lite"/>
    </source>
</evidence>
<dbReference type="AlphaFoldDB" id="A0A171KTI2"/>
<dbReference type="Pfam" id="PF12551">
    <property type="entry name" value="PHBC_N"/>
    <property type="match status" value="1"/>
</dbReference>
<dbReference type="PATRIC" id="fig|206506.3.peg.1653"/>
<dbReference type="GO" id="GO:0016746">
    <property type="term" value="F:acyltransferase activity"/>
    <property type="evidence" value="ECO:0007669"/>
    <property type="project" value="UniProtKB-KW"/>
</dbReference>
<evidence type="ECO:0000259" key="5">
    <source>
        <dbReference type="Pfam" id="PF12551"/>
    </source>
</evidence>
<dbReference type="STRING" id="206506.AAV32_07730"/>
<keyword evidence="1" id="KW-0808">Transferase</keyword>
<proteinExistence type="predicted"/>
<dbReference type="GO" id="GO:0042619">
    <property type="term" value="P:poly-hydroxybutyrate biosynthetic process"/>
    <property type="evidence" value="ECO:0007669"/>
    <property type="project" value="InterPro"/>
</dbReference>
<dbReference type="Proteomes" id="UP000078084">
    <property type="component" value="Unassembled WGS sequence"/>
</dbReference>
<feature type="region of interest" description="Disordered" evidence="3">
    <location>
        <begin position="545"/>
        <end position="576"/>
    </location>
</feature>
<gene>
    <name evidence="6" type="ORF">AAV32_07730</name>
</gene>
<dbReference type="Pfam" id="PF07167">
    <property type="entry name" value="PhaC_N"/>
    <property type="match status" value="1"/>
</dbReference>
<evidence type="ECO:0000256" key="1">
    <source>
        <dbReference type="ARBA" id="ARBA00022679"/>
    </source>
</evidence>
<name>A0A171KTI2_9BURK</name>
<dbReference type="InterPro" id="IPR022211">
    <property type="entry name" value="PHBC_N"/>
</dbReference>
<dbReference type="PANTHER" id="PTHR36837:SF5">
    <property type="entry name" value="POLY-3-HYDROXYBUTYRATE SYNTHASE"/>
    <property type="match status" value="1"/>
</dbReference>
<evidence type="ECO:0000256" key="2">
    <source>
        <dbReference type="ARBA" id="ARBA00023315"/>
    </source>
</evidence>
<dbReference type="Gene3D" id="3.40.50.1820">
    <property type="entry name" value="alpha/beta hydrolase"/>
    <property type="match status" value="1"/>
</dbReference>
<evidence type="ECO:0000259" key="4">
    <source>
        <dbReference type="Pfam" id="PF07167"/>
    </source>
</evidence>
<feature type="domain" description="Poly-beta-hydroxybutyrate polymerase N-terminal" evidence="4">
    <location>
        <begin position="84"/>
        <end position="253"/>
    </location>
</feature>
<keyword evidence="7" id="KW-1185">Reference proteome</keyword>
<dbReference type="PANTHER" id="PTHR36837">
    <property type="entry name" value="POLY(3-HYDROXYALKANOATE) POLYMERASE SUBUNIT PHAC"/>
    <property type="match status" value="1"/>
</dbReference>
<dbReference type="InterPro" id="IPR010941">
    <property type="entry name" value="PhaC_N"/>
</dbReference>
<comment type="caution">
    <text evidence="6">The sequence shown here is derived from an EMBL/GenBank/DDBJ whole genome shotgun (WGS) entry which is preliminary data.</text>
</comment>
<accession>A0A171KTI2</accession>
<dbReference type="EMBL" id="LBNE01000003">
    <property type="protein sequence ID" value="KKO72199.1"/>
    <property type="molecule type" value="Genomic_DNA"/>
</dbReference>
<dbReference type="RefSeq" id="WP_068369929.1">
    <property type="nucleotide sequence ID" value="NZ_CP033936.1"/>
</dbReference>